<proteinExistence type="predicted"/>
<keyword evidence="2" id="KW-1185">Reference proteome</keyword>
<dbReference type="AlphaFoldDB" id="A0A835L816"/>
<protein>
    <submittedName>
        <fullName evidence="1">Uncharacterized protein</fullName>
    </submittedName>
</protein>
<evidence type="ECO:0000313" key="1">
    <source>
        <dbReference type="EMBL" id="KAF9418390.1"/>
    </source>
</evidence>
<sequence>MSEVEGIPISISTHRKGYTLKIHLQRSLQQVFEFQAQKNFLCLSGSLSSSLSEKHAANPLLSLRESLCKLACLSTTFFERRCLVIRLFFLSLSLGSSPGLATFMLTMELTCSVELLSTKTEFSGCLKVKPIFLPLLVLDTTAASGFSFRSELLNSLEFLLIFLLLSTWLLSPFAVKPDTSLRSSNCPFKTSFFDFCLLPLVFFLPSTVWSPPASNSGFFSLSGTIKVAVIQTLLSLPQAPPKVDLFALPCTEVFLMLKSMSEPRVSDLQLLITAWCPFSTNPIGYFVHVVHKGNVCCWKGSDGGEGLVSWHHSEAHCRPRTRANNRSGAGQSHACAACSVLEEPARPTSLYFPYWRLEPTSSIFHLYVSRGKPSRTVLIN</sequence>
<accession>A0A835L816</accession>
<organism evidence="1 2">
    <name type="scientific">Spodoptera exigua</name>
    <name type="common">Beet armyworm</name>
    <name type="synonym">Noctua fulgens</name>
    <dbReference type="NCBI Taxonomy" id="7107"/>
    <lineage>
        <taxon>Eukaryota</taxon>
        <taxon>Metazoa</taxon>
        <taxon>Ecdysozoa</taxon>
        <taxon>Arthropoda</taxon>
        <taxon>Hexapoda</taxon>
        <taxon>Insecta</taxon>
        <taxon>Pterygota</taxon>
        <taxon>Neoptera</taxon>
        <taxon>Endopterygota</taxon>
        <taxon>Lepidoptera</taxon>
        <taxon>Glossata</taxon>
        <taxon>Ditrysia</taxon>
        <taxon>Noctuoidea</taxon>
        <taxon>Noctuidae</taxon>
        <taxon>Amphipyrinae</taxon>
        <taxon>Spodoptera</taxon>
    </lineage>
</organism>
<comment type="caution">
    <text evidence="1">The sequence shown here is derived from an EMBL/GenBank/DDBJ whole genome shotgun (WGS) entry which is preliminary data.</text>
</comment>
<name>A0A835L816_SPOEX</name>
<dbReference type="Proteomes" id="UP000648187">
    <property type="component" value="Unassembled WGS sequence"/>
</dbReference>
<dbReference type="EMBL" id="JACKWZ010000056">
    <property type="protein sequence ID" value="KAF9418390.1"/>
    <property type="molecule type" value="Genomic_DNA"/>
</dbReference>
<gene>
    <name evidence="1" type="ORF">HW555_004820</name>
</gene>
<evidence type="ECO:0000313" key="2">
    <source>
        <dbReference type="Proteomes" id="UP000648187"/>
    </source>
</evidence>
<reference evidence="1" key="1">
    <citation type="submission" date="2020-08" db="EMBL/GenBank/DDBJ databases">
        <title>Spodoptera exigua strain:BAW_Kor-Di-RS1 Genome sequencing and assembly.</title>
        <authorList>
            <person name="Kim J."/>
            <person name="Nam H.Y."/>
            <person name="Kwon M."/>
            <person name="Choi J.H."/>
            <person name="Cho S.R."/>
            <person name="Kim G.-H."/>
        </authorList>
    </citation>
    <scope>NUCLEOTIDE SEQUENCE</scope>
    <source>
        <strain evidence="1">BAW_Kor-Di-RS1</strain>
        <tissue evidence="1">Whole-body</tissue>
    </source>
</reference>